<keyword evidence="4" id="KW-1133">Transmembrane helix</keyword>
<dbReference type="PRINTS" id="PR00260">
    <property type="entry name" value="CHEMTRNSDUCR"/>
</dbReference>
<dbReference type="Pfam" id="PF00015">
    <property type="entry name" value="MCPsignal"/>
    <property type="match status" value="1"/>
</dbReference>
<comment type="similarity">
    <text evidence="2">Belongs to the methyl-accepting chemotaxis (MCP) protein family.</text>
</comment>
<keyword evidence="4" id="KW-0812">Transmembrane</keyword>
<dbReference type="SUPFAM" id="SSF58104">
    <property type="entry name" value="Methyl-accepting chemotaxis protein (MCP) signaling domain"/>
    <property type="match status" value="1"/>
</dbReference>
<dbReference type="InterPro" id="IPR004090">
    <property type="entry name" value="Chemotax_Me-accpt_rcpt"/>
</dbReference>
<keyword evidence="7" id="KW-1185">Reference proteome</keyword>
<sequence length="442" mass="46232">MMNLSSLSKSIWLNCLSAAACLFIAVLGIAGDNSLIQILSGLAVLFAMSALFFLFKVRAVLKHVTDTAVSQARGNLEARTLVGLDKGELKDLLANVNYATDKMDSFMREMVASTHALSTNKYYRRIVTRGLQGSFLVYASQVNSATAKVQECISEFSGQTDAFERLTKTATQTLSGAGENMSGNAQQMGQSADLTLERASAVTVASEETSANVQTVSAAVEELSASANEIGNQVSFTAEVTKAAVQEVRAGETKISSLSAAAETIGDVVELISTIAEQTHLLALNATIEAARAGEMGKGFAVVAGEVKDLAGQTSNAIGQISGQIEAIQTATAETVTSFGQVAESISKIESVTDAISLSARQQTEATSEIAQNIAEAYTGTQLVASNVADVSTYANETETAAESVIGSTVEMNQQIASLSTAVAQYITNLRNGPLAMSEIRG</sequence>
<keyword evidence="1 3" id="KW-0807">Transducer</keyword>
<keyword evidence="4" id="KW-0472">Membrane</keyword>
<feature type="domain" description="Methyl-accepting transducer" evidence="5">
    <location>
        <begin position="177"/>
        <end position="413"/>
    </location>
</feature>
<evidence type="ECO:0000256" key="2">
    <source>
        <dbReference type="ARBA" id="ARBA00029447"/>
    </source>
</evidence>
<dbReference type="PROSITE" id="PS50111">
    <property type="entry name" value="CHEMOTAXIS_TRANSDUC_2"/>
    <property type="match status" value="1"/>
</dbReference>
<dbReference type="PANTHER" id="PTHR32089">
    <property type="entry name" value="METHYL-ACCEPTING CHEMOTAXIS PROTEIN MCPB"/>
    <property type="match status" value="1"/>
</dbReference>
<feature type="transmembrane region" description="Helical" evidence="4">
    <location>
        <begin position="12"/>
        <end position="30"/>
    </location>
</feature>
<comment type="caution">
    <text evidence="6">The sequence shown here is derived from an EMBL/GenBank/DDBJ whole genome shotgun (WGS) entry which is preliminary data.</text>
</comment>
<dbReference type="PANTHER" id="PTHR32089:SF112">
    <property type="entry name" value="LYSOZYME-LIKE PROTEIN-RELATED"/>
    <property type="match status" value="1"/>
</dbReference>
<evidence type="ECO:0000313" key="6">
    <source>
        <dbReference type="EMBL" id="GHB43224.1"/>
    </source>
</evidence>
<name>A0ABQ3ER29_9HYPH</name>
<evidence type="ECO:0000256" key="1">
    <source>
        <dbReference type="ARBA" id="ARBA00023224"/>
    </source>
</evidence>
<proteinExistence type="inferred from homology"/>
<dbReference type="Gene3D" id="1.10.287.950">
    <property type="entry name" value="Methyl-accepting chemotaxis protein"/>
    <property type="match status" value="1"/>
</dbReference>
<protein>
    <submittedName>
        <fullName evidence="6">Chemotaxis protein</fullName>
    </submittedName>
</protein>
<feature type="transmembrane region" description="Helical" evidence="4">
    <location>
        <begin position="36"/>
        <end position="55"/>
    </location>
</feature>
<organism evidence="6 7">
    <name type="scientific">Pseudovibrio japonicus</name>
    <dbReference type="NCBI Taxonomy" id="366534"/>
    <lineage>
        <taxon>Bacteria</taxon>
        <taxon>Pseudomonadati</taxon>
        <taxon>Pseudomonadota</taxon>
        <taxon>Alphaproteobacteria</taxon>
        <taxon>Hyphomicrobiales</taxon>
        <taxon>Stappiaceae</taxon>
        <taxon>Pseudovibrio</taxon>
    </lineage>
</organism>
<gene>
    <name evidence="6" type="ORF">GCM10007094_35810</name>
</gene>
<evidence type="ECO:0000313" key="7">
    <source>
        <dbReference type="Proteomes" id="UP000637980"/>
    </source>
</evidence>
<dbReference type="EMBL" id="BMXE01000007">
    <property type="protein sequence ID" value="GHB43224.1"/>
    <property type="molecule type" value="Genomic_DNA"/>
</dbReference>
<dbReference type="Proteomes" id="UP000637980">
    <property type="component" value="Unassembled WGS sequence"/>
</dbReference>
<accession>A0ABQ3ER29</accession>
<evidence type="ECO:0000256" key="4">
    <source>
        <dbReference type="SAM" id="Phobius"/>
    </source>
</evidence>
<evidence type="ECO:0000256" key="3">
    <source>
        <dbReference type="PROSITE-ProRule" id="PRU00284"/>
    </source>
</evidence>
<dbReference type="InterPro" id="IPR004089">
    <property type="entry name" value="MCPsignal_dom"/>
</dbReference>
<reference evidence="7" key="1">
    <citation type="journal article" date="2019" name="Int. J. Syst. Evol. Microbiol.">
        <title>The Global Catalogue of Microorganisms (GCM) 10K type strain sequencing project: providing services to taxonomists for standard genome sequencing and annotation.</title>
        <authorList>
            <consortium name="The Broad Institute Genomics Platform"/>
            <consortium name="The Broad Institute Genome Sequencing Center for Infectious Disease"/>
            <person name="Wu L."/>
            <person name="Ma J."/>
        </authorList>
    </citation>
    <scope>NUCLEOTIDE SEQUENCE [LARGE SCALE GENOMIC DNA]</scope>
    <source>
        <strain evidence="7">KCTC 12861</strain>
    </source>
</reference>
<evidence type="ECO:0000259" key="5">
    <source>
        <dbReference type="PROSITE" id="PS50111"/>
    </source>
</evidence>
<dbReference type="SMART" id="SM00283">
    <property type="entry name" value="MA"/>
    <property type="match status" value="1"/>
</dbReference>